<organism evidence="4 5">
    <name type="scientific">Apiospora kogelbergensis</name>
    <dbReference type="NCBI Taxonomy" id="1337665"/>
    <lineage>
        <taxon>Eukaryota</taxon>
        <taxon>Fungi</taxon>
        <taxon>Dikarya</taxon>
        <taxon>Ascomycota</taxon>
        <taxon>Pezizomycotina</taxon>
        <taxon>Sordariomycetes</taxon>
        <taxon>Xylariomycetidae</taxon>
        <taxon>Amphisphaeriales</taxon>
        <taxon>Apiosporaceae</taxon>
        <taxon>Apiospora</taxon>
    </lineage>
</organism>
<evidence type="ECO:0000256" key="2">
    <source>
        <dbReference type="SAM" id="MobiDB-lite"/>
    </source>
</evidence>
<dbReference type="Gene3D" id="3.30.565.10">
    <property type="entry name" value="Histidine kinase-like ATPase, C-terminal domain"/>
    <property type="match status" value="1"/>
</dbReference>
<dbReference type="InterPro" id="IPR037198">
    <property type="entry name" value="MutL_C_sf"/>
</dbReference>
<keyword evidence="5" id="KW-1185">Reference proteome</keyword>
<dbReference type="GO" id="GO:0032300">
    <property type="term" value="C:mismatch repair complex"/>
    <property type="evidence" value="ECO:0007669"/>
    <property type="project" value="InterPro"/>
</dbReference>
<dbReference type="AlphaFoldDB" id="A0AAW0R7S0"/>
<dbReference type="PANTHER" id="PTHR10073:SF47">
    <property type="entry name" value="DNA MISMATCH REPAIR PROTEIN MLH3"/>
    <property type="match status" value="1"/>
</dbReference>
<evidence type="ECO:0000259" key="3">
    <source>
        <dbReference type="SMART" id="SM00853"/>
    </source>
</evidence>
<evidence type="ECO:0000256" key="1">
    <source>
        <dbReference type="ARBA" id="ARBA00006082"/>
    </source>
</evidence>
<dbReference type="GO" id="GO:0005524">
    <property type="term" value="F:ATP binding"/>
    <property type="evidence" value="ECO:0007669"/>
    <property type="project" value="InterPro"/>
</dbReference>
<feature type="region of interest" description="Disordered" evidence="2">
    <location>
        <begin position="406"/>
        <end position="453"/>
    </location>
</feature>
<dbReference type="InterPro" id="IPR014790">
    <property type="entry name" value="MutL_C"/>
</dbReference>
<feature type="domain" description="MutL C-terminal dimerisation" evidence="3">
    <location>
        <begin position="699"/>
        <end position="911"/>
    </location>
</feature>
<dbReference type="InterPro" id="IPR042120">
    <property type="entry name" value="MutL_C_dimsub"/>
</dbReference>
<dbReference type="SMART" id="SM00853">
    <property type="entry name" value="MutL_C"/>
    <property type="match status" value="1"/>
</dbReference>
<feature type="region of interest" description="Disordered" evidence="2">
    <location>
        <begin position="954"/>
        <end position="973"/>
    </location>
</feature>
<dbReference type="Gene3D" id="3.30.1540.20">
    <property type="entry name" value="MutL, C-terminal domain, dimerisation subdomain"/>
    <property type="match status" value="1"/>
</dbReference>
<dbReference type="Pfam" id="PF13589">
    <property type="entry name" value="HATPase_c_3"/>
    <property type="match status" value="1"/>
</dbReference>
<accession>A0AAW0R7S0</accession>
<evidence type="ECO:0000313" key="5">
    <source>
        <dbReference type="Proteomes" id="UP001392437"/>
    </source>
</evidence>
<feature type="compositionally biased region" description="Basic residues" evidence="2">
    <location>
        <begin position="964"/>
        <end position="973"/>
    </location>
</feature>
<dbReference type="GO" id="GO:0140664">
    <property type="term" value="F:ATP-dependent DNA damage sensor activity"/>
    <property type="evidence" value="ECO:0007669"/>
    <property type="project" value="InterPro"/>
</dbReference>
<dbReference type="InterPro" id="IPR036890">
    <property type="entry name" value="HATPase_C_sf"/>
</dbReference>
<gene>
    <name evidence="4" type="ORF">PG999_002297</name>
</gene>
<dbReference type="SUPFAM" id="SSF55874">
    <property type="entry name" value="ATPase domain of HSP90 chaperone/DNA topoisomerase II/histidine kinase"/>
    <property type="match status" value="1"/>
</dbReference>
<reference evidence="4 5" key="1">
    <citation type="submission" date="2023-01" db="EMBL/GenBank/DDBJ databases">
        <title>Analysis of 21 Apiospora genomes using comparative genomics revels a genus with tremendous synthesis potential of carbohydrate active enzymes and secondary metabolites.</title>
        <authorList>
            <person name="Sorensen T."/>
        </authorList>
    </citation>
    <scope>NUCLEOTIDE SEQUENCE [LARGE SCALE GENOMIC DNA]</scope>
    <source>
        <strain evidence="4 5">CBS 117206</strain>
    </source>
</reference>
<dbReference type="PANTHER" id="PTHR10073">
    <property type="entry name" value="DNA MISMATCH REPAIR PROTEIN MLH, PMS, MUTL"/>
    <property type="match status" value="1"/>
</dbReference>
<comment type="caution">
    <text evidence="4">The sequence shown here is derived from an EMBL/GenBank/DDBJ whole genome shotgun (WGS) entry which is preliminary data.</text>
</comment>
<feature type="compositionally biased region" description="Polar residues" evidence="2">
    <location>
        <begin position="432"/>
        <end position="444"/>
    </location>
</feature>
<dbReference type="GO" id="GO:0016887">
    <property type="term" value="F:ATP hydrolysis activity"/>
    <property type="evidence" value="ECO:0007669"/>
    <property type="project" value="InterPro"/>
</dbReference>
<proteinExistence type="inferred from homology"/>
<name>A0AAW0R7S0_9PEZI</name>
<feature type="compositionally biased region" description="Polar residues" evidence="2">
    <location>
        <begin position="409"/>
        <end position="420"/>
    </location>
</feature>
<dbReference type="InterPro" id="IPR038973">
    <property type="entry name" value="MutL/Mlh/Pms-like"/>
</dbReference>
<sequence length="973" mass="107628">MSIKPLPPDVAAQIKSSVTITSLNDAICGLAKNSLDAKATKITIFVDYSRGNCTVEDNGEGILPAEFSESGGLGKPHCTSRFPPLPGVHGRAGTFLSSLAALSLLSVTSHHHGHYSQNTIKIHKSDVIARHTPSLPDQKRLASRYGTRVTVRDLFGSMPVRVKQRAISAEKGLHSRELDRLRHILASLVLPWPDLITISVHDSSRQQGISIRNNGAVLQDAPDRGNRSLLISRVARVLYTAGLSEEVSPESWVPLKASASGIQVSGAVCLVPVATKRMQFISIGVQPVLSELNSSILHDEINKIFSNSSFGDQEDAILTDTERDKKAKDRRFKTDGYTSRELKARRGVDRWPMLYMMINFGDLANPVQDVEGLLSEGRQGLETTIDIVRAVIVEFLRRYHFRPTRIKPPQTNLAGSSQSGKARVSPEKTDRGQSSSTASKTSHAINDDTEVGTQPTTGDLAVAQLHLPTVKGSSESVFSRFTGFKSGRQDTALPGPSDTKDLEIRPRSQPSIRAEHHLSLHHQGICFAPPFLNPEVGDGMSFADKPVISQPQQHSSEAALGNMDDDFVWTNPVTKQKSAVDSRTGFVLRSDEHPEVRNAVRTKTLRLLTSKPVQPHQSDMDDKANTWVSELLSHWRNPVFEAPEAPIPASSTYFGLPKSTQDARPGIFHVSQSKQDSMLAGLASVEGRVSKGALKEAKVISQVDQKFIFAKVPLKSEPSTGLADNEDTYSLLVLIDQHAADERCRVEALMQDYFVSEVSEALERPIARTELLDQSLHFEITTQERTLFERYAPFGEHWGIIYDISPTTSILSTGHSRHRPYLKVTRLPSAIVERCRTEPRLLIDLLRKEIWHYAEHDNGWLALPALQASQRDEGPDQGLHWLARFHRCPQGILDMINSRACRSAIMFNDVLSLGDCEDLLERLADCAMPFQCAHGRPSMVPLVDLGRRISQMDEKGSDGSFGKHFNRWKAGKQ</sequence>
<comment type="similarity">
    <text evidence="1">Belongs to the DNA mismatch repair MutL/HexB family.</text>
</comment>
<dbReference type="Proteomes" id="UP001392437">
    <property type="component" value="Unassembled WGS sequence"/>
</dbReference>
<dbReference type="SUPFAM" id="SSF118116">
    <property type="entry name" value="DNA mismatch repair protein MutL"/>
    <property type="match status" value="1"/>
</dbReference>
<dbReference type="GO" id="GO:0006298">
    <property type="term" value="P:mismatch repair"/>
    <property type="evidence" value="ECO:0007669"/>
    <property type="project" value="InterPro"/>
</dbReference>
<evidence type="ECO:0000313" key="4">
    <source>
        <dbReference type="EMBL" id="KAK8129917.1"/>
    </source>
</evidence>
<dbReference type="EMBL" id="JAQQWP010000002">
    <property type="protein sequence ID" value="KAK8129917.1"/>
    <property type="molecule type" value="Genomic_DNA"/>
</dbReference>
<protein>
    <recommendedName>
        <fullName evidence="3">MutL C-terminal dimerisation domain-containing protein</fullName>
    </recommendedName>
</protein>